<name>A0A2N6PIU4_9MICO</name>
<dbReference type="OrthoDB" id="4808443at2"/>
<keyword evidence="1" id="KW-0812">Transmembrane</keyword>
<dbReference type="RefSeq" id="WP_102161222.1">
    <property type="nucleotide sequence ID" value="NZ_JALXLX010000027.1"/>
</dbReference>
<feature type="transmembrane region" description="Helical" evidence="1">
    <location>
        <begin position="18"/>
        <end position="36"/>
    </location>
</feature>
<accession>A0A2N6PIU4</accession>
<keyword evidence="3" id="KW-1185">Reference proteome</keyword>
<reference evidence="2 3" key="1">
    <citation type="submission" date="2017-09" db="EMBL/GenBank/DDBJ databases">
        <title>Bacterial strain isolated from the female urinary microbiota.</title>
        <authorList>
            <person name="Thomas-White K."/>
            <person name="Kumar N."/>
            <person name="Forster S."/>
            <person name="Putonti C."/>
            <person name="Lawley T."/>
            <person name="Wolfe A.J."/>
        </authorList>
    </citation>
    <scope>NUCLEOTIDE SEQUENCE [LARGE SCALE GENOMIC DNA]</scope>
    <source>
        <strain evidence="2 3">UMB0680</strain>
    </source>
</reference>
<keyword evidence="1" id="KW-1133">Transmembrane helix</keyword>
<organism evidence="2 3">
    <name type="scientific">Brevibacterium luteolum</name>
    <dbReference type="NCBI Taxonomy" id="199591"/>
    <lineage>
        <taxon>Bacteria</taxon>
        <taxon>Bacillati</taxon>
        <taxon>Actinomycetota</taxon>
        <taxon>Actinomycetes</taxon>
        <taxon>Micrococcales</taxon>
        <taxon>Brevibacteriaceae</taxon>
        <taxon>Brevibacterium</taxon>
    </lineage>
</organism>
<evidence type="ECO:0000256" key="1">
    <source>
        <dbReference type="SAM" id="Phobius"/>
    </source>
</evidence>
<proteinExistence type="predicted"/>
<sequence length="124" mass="11680">MSRAATTLLRSDAGSTSVAAMMIAAAAFALVAGLGLGGKAFLIHAQAAGTADLAALAAADAARGIAPGDPCEVAAATAAKADLKVTECIARSDLGAATVTVSAPLPAPLPAIKVKAVAGSSGGP</sequence>
<evidence type="ECO:0000313" key="2">
    <source>
        <dbReference type="EMBL" id="PMB98603.1"/>
    </source>
</evidence>
<dbReference type="Proteomes" id="UP000235703">
    <property type="component" value="Unassembled WGS sequence"/>
</dbReference>
<dbReference type="EMBL" id="PNFZ01000002">
    <property type="protein sequence ID" value="PMB98603.1"/>
    <property type="molecule type" value="Genomic_DNA"/>
</dbReference>
<evidence type="ECO:0000313" key="3">
    <source>
        <dbReference type="Proteomes" id="UP000235703"/>
    </source>
</evidence>
<comment type="caution">
    <text evidence="2">The sequence shown here is derived from an EMBL/GenBank/DDBJ whole genome shotgun (WGS) entry which is preliminary data.</text>
</comment>
<evidence type="ECO:0008006" key="4">
    <source>
        <dbReference type="Google" id="ProtNLM"/>
    </source>
</evidence>
<protein>
    <recommendedName>
        <fullName evidence="4">Helicase</fullName>
    </recommendedName>
</protein>
<keyword evidence="1" id="KW-0472">Membrane</keyword>
<gene>
    <name evidence="2" type="ORF">CJ198_04545</name>
</gene>
<dbReference type="AlphaFoldDB" id="A0A2N6PIU4"/>